<evidence type="ECO:0000256" key="7">
    <source>
        <dbReference type="ARBA" id="ARBA00022989"/>
    </source>
</evidence>
<organism evidence="10 11">
    <name type="scientific">Thermodesulfovibrio aggregans</name>
    <dbReference type="NCBI Taxonomy" id="86166"/>
    <lineage>
        <taxon>Bacteria</taxon>
        <taxon>Pseudomonadati</taxon>
        <taxon>Nitrospirota</taxon>
        <taxon>Thermodesulfovibrionia</taxon>
        <taxon>Thermodesulfovibrionales</taxon>
        <taxon>Thermodesulfovibrionaceae</taxon>
        <taxon>Thermodesulfovibrio</taxon>
    </lineage>
</organism>
<keyword evidence="3" id="KW-1003">Cell membrane</keyword>
<dbReference type="STRING" id="86166.TAGGR_2347"/>
<feature type="transmembrane region" description="Helical" evidence="9">
    <location>
        <begin position="273"/>
        <end position="293"/>
    </location>
</feature>
<dbReference type="PRINTS" id="PR00166">
    <property type="entry name" value="AROAAPRMEASE"/>
</dbReference>
<keyword evidence="4" id="KW-0997">Cell inner membrane</keyword>
<dbReference type="Proteomes" id="UP000054976">
    <property type="component" value="Unassembled WGS sequence"/>
</dbReference>
<feature type="transmembrane region" description="Helical" evidence="9">
    <location>
        <begin position="12"/>
        <end position="32"/>
    </location>
</feature>
<feature type="transmembrane region" description="Helical" evidence="9">
    <location>
        <begin position="125"/>
        <end position="146"/>
    </location>
</feature>
<feature type="transmembrane region" description="Helical" evidence="9">
    <location>
        <begin position="338"/>
        <end position="358"/>
    </location>
</feature>
<name>A0A0U9HQY7_9BACT</name>
<evidence type="ECO:0000256" key="1">
    <source>
        <dbReference type="ARBA" id="ARBA00004429"/>
    </source>
</evidence>
<feature type="transmembrane region" description="Helical" evidence="9">
    <location>
        <begin position="217"/>
        <end position="241"/>
    </location>
</feature>
<dbReference type="InterPro" id="IPR018227">
    <property type="entry name" value="Amino_acid_transport_2"/>
</dbReference>
<feature type="transmembrane region" description="Helical" evidence="9">
    <location>
        <begin position="88"/>
        <end position="119"/>
    </location>
</feature>
<proteinExistence type="predicted"/>
<feature type="transmembrane region" description="Helical" evidence="9">
    <location>
        <begin position="153"/>
        <end position="173"/>
    </location>
</feature>
<accession>A0A0U9HQY7</accession>
<evidence type="ECO:0000256" key="5">
    <source>
        <dbReference type="ARBA" id="ARBA00022692"/>
    </source>
</evidence>
<evidence type="ECO:0000313" key="11">
    <source>
        <dbReference type="Proteomes" id="UP000054976"/>
    </source>
</evidence>
<evidence type="ECO:0000313" key="10">
    <source>
        <dbReference type="EMBL" id="GAQ95454.1"/>
    </source>
</evidence>
<evidence type="ECO:0000256" key="9">
    <source>
        <dbReference type="SAM" id="Phobius"/>
    </source>
</evidence>
<dbReference type="GO" id="GO:0003333">
    <property type="term" value="P:amino acid transmembrane transport"/>
    <property type="evidence" value="ECO:0007669"/>
    <property type="project" value="InterPro"/>
</dbReference>
<dbReference type="InterPro" id="IPR013059">
    <property type="entry name" value="Trp_tyr_transpt"/>
</dbReference>
<gene>
    <name evidence="10" type="ORF">TAGGR_2347</name>
</gene>
<feature type="transmembrane region" description="Helical" evidence="9">
    <location>
        <begin position="314"/>
        <end position="332"/>
    </location>
</feature>
<comment type="subcellular location">
    <subcellularLocation>
        <location evidence="1">Cell inner membrane</location>
        <topology evidence="1">Multi-pass membrane protein</topology>
    </subcellularLocation>
</comment>
<keyword evidence="2" id="KW-0813">Transport</keyword>
<dbReference type="Pfam" id="PF03222">
    <property type="entry name" value="Trp_Tyr_perm"/>
    <property type="match status" value="1"/>
</dbReference>
<keyword evidence="6" id="KW-0029">Amino-acid transport</keyword>
<dbReference type="GO" id="GO:0005886">
    <property type="term" value="C:plasma membrane"/>
    <property type="evidence" value="ECO:0007669"/>
    <property type="project" value="UniProtKB-SubCell"/>
</dbReference>
<evidence type="ECO:0000256" key="4">
    <source>
        <dbReference type="ARBA" id="ARBA00022519"/>
    </source>
</evidence>
<keyword evidence="8 9" id="KW-0472">Membrane</keyword>
<evidence type="ECO:0000256" key="2">
    <source>
        <dbReference type="ARBA" id="ARBA00022448"/>
    </source>
</evidence>
<dbReference type="PANTHER" id="PTHR32195:SF26">
    <property type="entry name" value="TRYPTOPHAN OR TYROSINE TRANSPORTER PROTEIN"/>
    <property type="match status" value="1"/>
</dbReference>
<reference evidence="11" key="1">
    <citation type="submission" date="2016-01" db="EMBL/GenBank/DDBJ databases">
        <title>Draft genome sequence of Thermodesulfovibrio aggregans strain TGE-P1.</title>
        <authorList>
            <person name="Sekiguchi Y."/>
            <person name="Ohashi A."/>
            <person name="Matsuura N."/>
            <person name="Tourlousse M.D."/>
        </authorList>
    </citation>
    <scope>NUCLEOTIDE SEQUENCE [LARGE SCALE GENOMIC DNA]</scope>
    <source>
        <strain evidence="11">TGE-P1</strain>
    </source>
</reference>
<dbReference type="GO" id="GO:0015173">
    <property type="term" value="F:aromatic amino acid transmembrane transporter activity"/>
    <property type="evidence" value="ECO:0007669"/>
    <property type="project" value="InterPro"/>
</dbReference>
<sequence>MQTPTHSLLRIISIEFLIVGNIIGIGILALPINTGLAGFIPSVIGLFVTSAAMYYSAVILGGEASKRREDTFNYPSLYRTYLGATGKWLAVAANLVILYGYLTAYMTGIATIICSLFNFKLSPAWLMLGFFAITSIISLASVYTIMKYVSMLVVVKCVAFAVISGIAGTHVRAENLAHANWSLFFCVIPVMLTAFHFHNIIPAICKSLQWDRRVINLTMLVGMAFCFLIYFIWLLVGIGVLPLDNSPIGLINAFHKNLPATIPMAEVIQSSTFLLIASFFGVVSITTGYLANGMGLIGFMDDLTNQHFRIVNPLLSRALSFIPPLLIALIYPDIFLKAIDIAGGFGVVTLFGILPSIIALRNSRTKGQKFLGIAMLLLFCTFFLLEAMQELGLLDIDASIEYWKVGNVKE</sequence>
<evidence type="ECO:0000256" key="6">
    <source>
        <dbReference type="ARBA" id="ARBA00022970"/>
    </source>
</evidence>
<feature type="transmembrane region" description="Helical" evidence="9">
    <location>
        <begin position="38"/>
        <end position="60"/>
    </location>
</feature>
<evidence type="ECO:0000256" key="3">
    <source>
        <dbReference type="ARBA" id="ARBA00022475"/>
    </source>
</evidence>
<dbReference type="RefSeq" id="WP_059176887.1">
    <property type="nucleotide sequence ID" value="NZ_BCNO01000002.1"/>
</dbReference>
<keyword evidence="5 9" id="KW-0812">Transmembrane</keyword>
<feature type="transmembrane region" description="Helical" evidence="9">
    <location>
        <begin position="179"/>
        <end position="197"/>
    </location>
</feature>
<evidence type="ECO:0000256" key="8">
    <source>
        <dbReference type="ARBA" id="ARBA00023136"/>
    </source>
</evidence>
<protein>
    <submittedName>
        <fullName evidence="10">Tyrosine-specific transport protein</fullName>
    </submittedName>
</protein>
<keyword evidence="7 9" id="KW-1133">Transmembrane helix</keyword>
<dbReference type="AlphaFoldDB" id="A0A0U9HQY7"/>
<dbReference type="Gene3D" id="1.20.1740.10">
    <property type="entry name" value="Amino acid/polyamine transporter I"/>
    <property type="match status" value="1"/>
</dbReference>
<keyword evidence="11" id="KW-1185">Reference proteome</keyword>
<feature type="transmembrane region" description="Helical" evidence="9">
    <location>
        <begin position="370"/>
        <end position="388"/>
    </location>
</feature>
<comment type="caution">
    <text evidence="10">The sequence shown here is derived from an EMBL/GenBank/DDBJ whole genome shotgun (WGS) entry which is preliminary data.</text>
</comment>
<dbReference type="PANTHER" id="PTHR32195">
    <property type="entry name" value="OS07G0662800 PROTEIN"/>
    <property type="match status" value="1"/>
</dbReference>
<dbReference type="EMBL" id="BCNO01000002">
    <property type="protein sequence ID" value="GAQ95454.1"/>
    <property type="molecule type" value="Genomic_DNA"/>
</dbReference>
<dbReference type="OrthoDB" id="5444732at2"/>